<comment type="caution">
    <text evidence="1">The sequence shown here is derived from an EMBL/GenBank/DDBJ whole genome shotgun (WGS) entry which is preliminary data.</text>
</comment>
<dbReference type="AlphaFoldDB" id="A0A1Q9EPG3"/>
<gene>
    <name evidence="1" type="ORF">AK812_SmicGene7018</name>
</gene>
<evidence type="ECO:0000313" key="2">
    <source>
        <dbReference type="Proteomes" id="UP000186817"/>
    </source>
</evidence>
<dbReference type="EMBL" id="LSRX01000098">
    <property type="protein sequence ID" value="OLQ09329.1"/>
    <property type="molecule type" value="Genomic_DNA"/>
</dbReference>
<keyword evidence="2" id="KW-1185">Reference proteome</keyword>
<dbReference type="OrthoDB" id="444472at2759"/>
<accession>A0A1Q9EPG3</accession>
<organism evidence="1 2">
    <name type="scientific">Symbiodinium microadriaticum</name>
    <name type="common">Dinoflagellate</name>
    <name type="synonym">Zooxanthella microadriatica</name>
    <dbReference type="NCBI Taxonomy" id="2951"/>
    <lineage>
        <taxon>Eukaryota</taxon>
        <taxon>Sar</taxon>
        <taxon>Alveolata</taxon>
        <taxon>Dinophyceae</taxon>
        <taxon>Suessiales</taxon>
        <taxon>Symbiodiniaceae</taxon>
        <taxon>Symbiodinium</taxon>
    </lineage>
</organism>
<dbReference type="Proteomes" id="UP000186817">
    <property type="component" value="Unassembled WGS sequence"/>
</dbReference>
<reference evidence="1 2" key="1">
    <citation type="submission" date="2016-02" db="EMBL/GenBank/DDBJ databases">
        <title>Genome analysis of coral dinoflagellate symbionts highlights evolutionary adaptations to a symbiotic lifestyle.</title>
        <authorList>
            <person name="Aranda M."/>
            <person name="Li Y."/>
            <person name="Liew Y.J."/>
            <person name="Baumgarten S."/>
            <person name="Simakov O."/>
            <person name="Wilson M."/>
            <person name="Piel J."/>
            <person name="Ashoor H."/>
            <person name="Bougouffa S."/>
            <person name="Bajic V.B."/>
            <person name="Ryu T."/>
            <person name="Ravasi T."/>
            <person name="Bayer T."/>
            <person name="Micklem G."/>
            <person name="Kim H."/>
            <person name="Bhak J."/>
            <person name="Lajeunesse T.C."/>
            <person name="Voolstra C.R."/>
        </authorList>
    </citation>
    <scope>NUCLEOTIDE SEQUENCE [LARGE SCALE GENOMIC DNA]</scope>
    <source>
        <strain evidence="1 2">CCMP2467</strain>
    </source>
</reference>
<protein>
    <submittedName>
        <fullName evidence="1">Uncharacterized protein</fullName>
    </submittedName>
</protein>
<proteinExistence type="predicted"/>
<sequence length="273" mass="29967">MDVRMYQWGRRLLLWADLLRQLVQLPDVQCAWLLLAFCAAPRAQHLLRNVPPADILPYARGHDDAVWAAVEGLLGDQGPGEGEDWAAARQVAFLPPSLRPPFLCSGAGFTGSILGGVGRCARGVARANRQRPAYVQQRRRRAKLLQRAGRADWSGRLAPVAPTRQPLRVNSAWETHVGSDTPFSHFTLPFENACCFLPWLRPLAPSFTLSPVRMLVCAAFGCPCPSRPCTVARKADTAVGPRRGFVVERAWVQVAREAVGPEGSRVYGWVAAA</sequence>
<name>A0A1Q9EPG3_SYMMI</name>
<evidence type="ECO:0000313" key="1">
    <source>
        <dbReference type="EMBL" id="OLQ09329.1"/>
    </source>
</evidence>